<dbReference type="SUPFAM" id="SSF53756">
    <property type="entry name" value="UDP-Glycosyltransferase/glycogen phosphorylase"/>
    <property type="match status" value="1"/>
</dbReference>
<dbReference type="GO" id="GO:0009245">
    <property type="term" value="P:lipid A biosynthetic process"/>
    <property type="evidence" value="ECO:0007669"/>
    <property type="project" value="TreeGrafter"/>
</dbReference>
<reference evidence="6 7" key="1">
    <citation type="submission" date="2019-03" db="EMBL/GenBank/DDBJ databases">
        <title>Genomic Encyclopedia of Type Strains, Phase IV (KMG-IV): sequencing the most valuable type-strain genomes for metagenomic binning, comparative biology and taxonomic classification.</title>
        <authorList>
            <person name="Goeker M."/>
        </authorList>
    </citation>
    <scope>NUCLEOTIDE SEQUENCE [LARGE SCALE GENOMIC DNA]</scope>
    <source>
        <strain evidence="6 7">DSM 100055</strain>
    </source>
</reference>
<dbReference type="PANTHER" id="PTHR42755">
    <property type="entry name" value="3-DEOXY-MANNO-OCTULOSONATE CYTIDYLYLTRANSFERASE"/>
    <property type="match status" value="1"/>
</dbReference>
<dbReference type="Pfam" id="PF04413">
    <property type="entry name" value="Glycos_transf_N"/>
    <property type="match status" value="1"/>
</dbReference>
<feature type="site" description="Transition state stabilizer" evidence="3">
    <location>
        <position position="196"/>
    </location>
</feature>
<feature type="active site" description="Proton acceptor" evidence="2">
    <location>
        <position position="48"/>
    </location>
</feature>
<keyword evidence="4" id="KW-1003">Cell membrane</keyword>
<keyword evidence="1 4" id="KW-0808">Transferase</keyword>
<dbReference type="PANTHER" id="PTHR42755:SF1">
    <property type="entry name" value="3-DEOXY-D-MANNO-OCTULOSONIC ACID TRANSFERASE, MITOCHONDRIAL-RELATED"/>
    <property type="match status" value="1"/>
</dbReference>
<comment type="function">
    <text evidence="4">Involved in lipopolysaccharide (LPS) biosynthesis. Catalyzes the transfer of 3-deoxy-D-manno-octulosonate (Kdo) residue(s) from CMP-Kdo to lipid IV(A), the tetraacyldisaccharide-1,4'-bisphosphate precursor of lipid A.</text>
</comment>
<evidence type="ECO:0000256" key="2">
    <source>
        <dbReference type="PIRSR" id="PIRSR639901-1"/>
    </source>
</evidence>
<dbReference type="RefSeq" id="WP_134113370.1">
    <property type="nucleotide sequence ID" value="NZ_SOBG01000006.1"/>
</dbReference>
<dbReference type="GO" id="GO:0009244">
    <property type="term" value="P:lipopolysaccharide core region biosynthetic process"/>
    <property type="evidence" value="ECO:0007669"/>
    <property type="project" value="UniProtKB-UniRule"/>
</dbReference>
<dbReference type="InterPro" id="IPR038107">
    <property type="entry name" value="Glycos_transf_N_sf"/>
</dbReference>
<evidence type="ECO:0000256" key="1">
    <source>
        <dbReference type="ARBA" id="ARBA00022679"/>
    </source>
</evidence>
<dbReference type="InterPro" id="IPR039901">
    <property type="entry name" value="Kdotransferase"/>
</dbReference>
<keyword evidence="4" id="KW-0472">Membrane</keyword>
<name>A0AA46DXV8_9FUSO</name>
<dbReference type="AlphaFoldDB" id="A0AA46DXV8"/>
<evidence type="ECO:0000313" key="6">
    <source>
        <dbReference type="EMBL" id="TDT69158.1"/>
    </source>
</evidence>
<comment type="catalytic activity">
    <reaction evidence="4">
        <text>lipid IVA (E. coli) + CMP-3-deoxy-beta-D-manno-octulosonate = alpha-Kdo-(2-&gt;6)-lipid IVA (E. coli) + CMP + H(+)</text>
        <dbReference type="Rhea" id="RHEA:28066"/>
        <dbReference type="ChEBI" id="CHEBI:15378"/>
        <dbReference type="ChEBI" id="CHEBI:58603"/>
        <dbReference type="ChEBI" id="CHEBI:60364"/>
        <dbReference type="ChEBI" id="CHEBI:60377"/>
        <dbReference type="ChEBI" id="CHEBI:85987"/>
        <dbReference type="EC" id="2.4.99.12"/>
    </reaction>
</comment>
<sequence>MIYNIFLMIIYAIGMLFKRHRIFFLKRFNFNLKEDKEYIWLHCASVGETNLIKPFINKILNETNENILLTVITETGYENAKKKYTDTRIKLEYFPLDNPFVLNKIFKQMKIKKVFLIETEIWKNFINIAYKNNVKIYLINGRISDKSYKIYLKFKFILKKIFDKIDLFCMQSNIDRERIIKLGAKKEKVVNTGNLKFSIELEQYDKKELNEIKEMYKIENKKVFVAGSTRDGEEEILLNIFDKLENTILFIVPRHLERVEKIKELIKNRNYSLYSKKENKNVDIVIIDKIGVLRKFYALSDISFVGGTLVNIGGHSLLEPLGYNKTPIFGKYLQNVKYISEKILNYNIGYKVESEKDFLESIKKIEMQDKKDVAKKIKDFFNENTEALNKVFNLTIK</sequence>
<dbReference type="EMBL" id="SOBG01000006">
    <property type="protein sequence ID" value="TDT69158.1"/>
    <property type="molecule type" value="Genomic_DNA"/>
</dbReference>
<keyword evidence="4" id="KW-0448">Lipopolysaccharide biosynthesis</keyword>
<evidence type="ECO:0000259" key="5">
    <source>
        <dbReference type="Pfam" id="PF04413"/>
    </source>
</evidence>
<keyword evidence="7" id="KW-1185">Reference proteome</keyword>
<dbReference type="Gene3D" id="3.40.50.2000">
    <property type="entry name" value="Glycogen Phosphorylase B"/>
    <property type="match status" value="1"/>
</dbReference>
<feature type="domain" description="3-deoxy-D-manno-octulosonic-acid transferase N-terminal" evidence="5">
    <location>
        <begin position="26"/>
        <end position="198"/>
    </location>
</feature>
<comment type="similarity">
    <text evidence="4">Belongs to the glycosyltransferase group 1 family.</text>
</comment>
<comment type="caution">
    <text evidence="6">The sequence shown here is derived from an EMBL/GenBank/DDBJ whole genome shotgun (WGS) entry which is preliminary data.</text>
</comment>
<proteinExistence type="inferred from homology"/>
<comment type="pathway">
    <text evidence="4">Bacterial outer membrane biogenesis; LPS core biosynthesis.</text>
</comment>
<dbReference type="GO" id="GO:0043842">
    <property type="term" value="F:Kdo transferase activity"/>
    <property type="evidence" value="ECO:0007669"/>
    <property type="project" value="UniProtKB-EC"/>
</dbReference>
<dbReference type="EC" id="2.4.99.12" evidence="4"/>
<dbReference type="GO" id="GO:0005886">
    <property type="term" value="C:plasma membrane"/>
    <property type="evidence" value="ECO:0007669"/>
    <property type="project" value="UniProtKB-SubCell"/>
</dbReference>
<dbReference type="InterPro" id="IPR007507">
    <property type="entry name" value="Glycos_transf_N"/>
</dbReference>
<dbReference type="Proteomes" id="UP000294678">
    <property type="component" value="Unassembled WGS sequence"/>
</dbReference>
<gene>
    <name evidence="6" type="ORF">EV215_1500</name>
</gene>
<evidence type="ECO:0000256" key="3">
    <source>
        <dbReference type="PIRSR" id="PIRSR639901-2"/>
    </source>
</evidence>
<evidence type="ECO:0000256" key="4">
    <source>
        <dbReference type="RuleBase" id="RU365103"/>
    </source>
</evidence>
<dbReference type="Gene3D" id="3.40.50.11720">
    <property type="entry name" value="3-Deoxy-D-manno-octulosonic-acid transferase, N-terminal domain"/>
    <property type="match status" value="1"/>
</dbReference>
<comment type="subcellular location">
    <subcellularLocation>
        <location evidence="4">Cell membrane</location>
    </subcellularLocation>
</comment>
<protein>
    <recommendedName>
        <fullName evidence="4">3-deoxy-D-manno-octulosonic acid transferase</fullName>
        <shortName evidence="4">Kdo transferase</shortName>
        <ecNumber evidence="4">2.4.99.12</ecNumber>
    </recommendedName>
    <alternativeName>
        <fullName evidence="4">Lipid IV(A) 3-deoxy-D-manno-octulosonic acid transferase</fullName>
    </alternativeName>
</protein>
<accession>A0AA46DXV8</accession>
<organism evidence="6 7">
    <name type="scientific">Hypnocyclicus thermotrophus</name>
    <dbReference type="NCBI Taxonomy" id="1627895"/>
    <lineage>
        <taxon>Bacteria</taxon>
        <taxon>Fusobacteriati</taxon>
        <taxon>Fusobacteriota</taxon>
        <taxon>Fusobacteriia</taxon>
        <taxon>Fusobacteriales</taxon>
        <taxon>Fusobacteriaceae</taxon>
        <taxon>Hypnocyclicus</taxon>
    </lineage>
</organism>
<feature type="site" description="Transition state stabilizer" evidence="3">
    <location>
        <position position="118"/>
    </location>
</feature>
<evidence type="ECO:0000313" key="7">
    <source>
        <dbReference type="Proteomes" id="UP000294678"/>
    </source>
</evidence>